<dbReference type="InterPro" id="IPR050297">
    <property type="entry name" value="LipidA_mod_glycosyltrf_83"/>
</dbReference>
<evidence type="ECO:0000256" key="8">
    <source>
        <dbReference type="SAM" id="Phobius"/>
    </source>
</evidence>
<dbReference type="AlphaFoldDB" id="A0A3A4P3C4"/>
<feature type="transmembrane region" description="Helical" evidence="8">
    <location>
        <begin position="168"/>
        <end position="184"/>
    </location>
</feature>
<organism evidence="10 11">
    <name type="scientific">Abyssobacteria bacterium (strain SURF_5)</name>
    <dbReference type="NCBI Taxonomy" id="2093360"/>
    <lineage>
        <taxon>Bacteria</taxon>
        <taxon>Pseudomonadati</taxon>
        <taxon>Candidatus Hydrogenedentota</taxon>
        <taxon>Candidatus Abyssobacteria</taxon>
    </lineage>
</organism>
<gene>
    <name evidence="10" type="ORF">C4520_01890</name>
</gene>
<evidence type="ECO:0000256" key="5">
    <source>
        <dbReference type="ARBA" id="ARBA00022692"/>
    </source>
</evidence>
<feature type="transmembrane region" description="Helical" evidence="8">
    <location>
        <begin position="190"/>
        <end position="223"/>
    </location>
</feature>
<dbReference type="PANTHER" id="PTHR33908">
    <property type="entry name" value="MANNOSYLTRANSFERASE YKCB-RELATED"/>
    <property type="match status" value="1"/>
</dbReference>
<feature type="transmembrane region" description="Helical" evidence="8">
    <location>
        <begin position="36"/>
        <end position="54"/>
    </location>
</feature>
<evidence type="ECO:0000256" key="7">
    <source>
        <dbReference type="ARBA" id="ARBA00023136"/>
    </source>
</evidence>
<dbReference type="GO" id="GO:0005886">
    <property type="term" value="C:plasma membrane"/>
    <property type="evidence" value="ECO:0007669"/>
    <property type="project" value="UniProtKB-SubCell"/>
</dbReference>
<keyword evidence="3" id="KW-0328">Glycosyltransferase</keyword>
<feature type="transmembrane region" description="Helical" evidence="8">
    <location>
        <begin position="361"/>
        <end position="379"/>
    </location>
</feature>
<dbReference type="EMBL" id="QZKU01000019">
    <property type="protein sequence ID" value="RJP25649.1"/>
    <property type="molecule type" value="Genomic_DNA"/>
</dbReference>
<evidence type="ECO:0000256" key="3">
    <source>
        <dbReference type="ARBA" id="ARBA00022676"/>
    </source>
</evidence>
<dbReference type="GO" id="GO:0016763">
    <property type="term" value="F:pentosyltransferase activity"/>
    <property type="evidence" value="ECO:0007669"/>
    <property type="project" value="TreeGrafter"/>
</dbReference>
<feature type="transmembrane region" description="Helical" evidence="8">
    <location>
        <begin position="288"/>
        <end position="309"/>
    </location>
</feature>
<feature type="transmembrane region" description="Helical" evidence="8">
    <location>
        <begin position="338"/>
        <end position="354"/>
    </location>
</feature>
<dbReference type="GO" id="GO:0009103">
    <property type="term" value="P:lipopolysaccharide biosynthetic process"/>
    <property type="evidence" value="ECO:0007669"/>
    <property type="project" value="UniProtKB-ARBA"/>
</dbReference>
<feature type="domain" description="Glycosyltransferase RgtA/B/C/D-like" evidence="9">
    <location>
        <begin position="94"/>
        <end position="248"/>
    </location>
</feature>
<evidence type="ECO:0000313" key="11">
    <source>
        <dbReference type="Proteomes" id="UP000265882"/>
    </source>
</evidence>
<keyword evidence="2" id="KW-1003">Cell membrane</keyword>
<keyword evidence="7 8" id="KW-0472">Membrane</keyword>
<feature type="transmembrane region" description="Helical" evidence="8">
    <location>
        <begin position="235"/>
        <end position="252"/>
    </location>
</feature>
<name>A0A3A4P3C4_ABYX5</name>
<sequence length="531" mass="59109">MTPEHSTSAIDLSAPHAEEIPVCGPIEESGGRLYKIFLLLFIMAVAGFLFFGLFEPFDGFHGFQEAWYAAIAENYSSHSLFMPTTYDENLDLNVPPFFSYLIYISFSLFGPGEAAARIVPVFFSLLSLLAVYLLGETLLRKGAGLETAALFASTSLFLILGRNVQTDIVYVTLSLFCVYFYLKARRSENSLTFVLAGIFLGFSLFTKQFAVIPAAALILFEALGPDRKKLLKKDFLIFLAAAAVVIAPYYGYHLLHDAGRLIRAQLHGSASKAGLAAGPTLQFLLTELLWGCSPLILLGGIAGMAVSFLHFTRNKLLVILSIALFFIFYLFFHRHSYYLFGMIPFLAVSFGWLREQLSQRIYRLILLLSILLGFCLSLYQSFGSNYGGGELKQVGQYLVSYENPVVLADRAYILNYEPLFRYYARNAMLLPRDSESSPAQRAKIRESDGIFSFSGIPIDSNTTQSIPITGTRYGLKVGTRCFIHVPPNVHFLAPAAPAETERYEIDRSLGPFVRLTQVSFFLIKHSGSNNS</sequence>
<feature type="transmembrane region" description="Helical" evidence="8">
    <location>
        <begin position="141"/>
        <end position="161"/>
    </location>
</feature>
<dbReference type="Pfam" id="PF13231">
    <property type="entry name" value="PMT_2"/>
    <property type="match status" value="1"/>
</dbReference>
<comment type="subcellular location">
    <subcellularLocation>
        <location evidence="1">Cell membrane</location>
        <topology evidence="1">Multi-pass membrane protein</topology>
    </subcellularLocation>
</comment>
<evidence type="ECO:0000259" key="9">
    <source>
        <dbReference type="Pfam" id="PF13231"/>
    </source>
</evidence>
<feature type="transmembrane region" description="Helical" evidence="8">
    <location>
        <begin position="118"/>
        <end position="135"/>
    </location>
</feature>
<accession>A0A3A4P3C4</accession>
<dbReference type="PANTHER" id="PTHR33908:SF11">
    <property type="entry name" value="MEMBRANE PROTEIN"/>
    <property type="match status" value="1"/>
</dbReference>
<reference evidence="10 11" key="1">
    <citation type="journal article" date="2017" name="ISME J.">
        <title>Energy and carbon metabolisms in a deep terrestrial subsurface fluid microbial community.</title>
        <authorList>
            <person name="Momper L."/>
            <person name="Jungbluth S.P."/>
            <person name="Lee M.D."/>
            <person name="Amend J.P."/>
        </authorList>
    </citation>
    <scope>NUCLEOTIDE SEQUENCE [LARGE SCALE GENOMIC DNA]</scope>
    <source>
        <strain evidence="10">SURF_5</strain>
    </source>
</reference>
<comment type="caution">
    <text evidence="10">The sequence shown here is derived from an EMBL/GenBank/DDBJ whole genome shotgun (WGS) entry which is preliminary data.</text>
</comment>
<keyword evidence="4 10" id="KW-0808">Transferase</keyword>
<dbReference type="InterPro" id="IPR038731">
    <property type="entry name" value="RgtA/B/C-like"/>
</dbReference>
<dbReference type="Proteomes" id="UP000265882">
    <property type="component" value="Unassembled WGS sequence"/>
</dbReference>
<feature type="transmembrane region" description="Helical" evidence="8">
    <location>
        <begin position="92"/>
        <end position="111"/>
    </location>
</feature>
<proteinExistence type="predicted"/>
<evidence type="ECO:0000313" key="10">
    <source>
        <dbReference type="EMBL" id="RJP25649.1"/>
    </source>
</evidence>
<keyword evidence="5 8" id="KW-0812">Transmembrane</keyword>
<evidence type="ECO:0000256" key="1">
    <source>
        <dbReference type="ARBA" id="ARBA00004651"/>
    </source>
</evidence>
<evidence type="ECO:0000256" key="4">
    <source>
        <dbReference type="ARBA" id="ARBA00022679"/>
    </source>
</evidence>
<protein>
    <submittedName>
        <fullName evidence="10">Phospholipid carrier-dependent glycosyltransferase</fullName>
    </submittedName>
</protein>
<evidence type="ECO:0000256" key="6">
    <source>
        <dbReference type="ARBA" id="ARBA00022989"/>
    </source>
</evidence>
<feature type="transmembrane region" description="Helical" evidence="8">
    <location>
        <begin position="316"/>
        <end position="332"/>
    </location>
</feature>
<evidence type="ECO:0000256" key="2">
    <source>
        <dbReference type="ARBA" id="ARBA00022475"/>
    </source>
</evidence>
<keyword evidence="6 8" id="KW-1133">Transmembrane helix</keyword>